<gene>
    <name evidence="1" type="ORF">LTR37_018534</name>
</gene>
<dbReference type="Proteomes" id="UP001281147">
    <property type="component" value="Unassembled WGS sequence"/>
</dbReference>
<dbReference type="EMBL" id="JAUTXU010000261">
    <property type="protein sequence ID" value="KAK3691617.1"/>
    <property type="molecule type" value="Genomic_DNA"/>
</dbReference>
<organism evidence="1 2">
    <name type="scientific">Vermiconidia calcicola</name>
    <dbReference type="NCBI Taxonomy" id="1690605"/>
    <lineage>
        <taxon>Eukaryota</taxon>
        <taxon>Fungi</taxon>
        <taxon>Dikarya</taxon>
        <taxon>Ascomycota</taxon>
        <taxon>Pezizomycotina</taxon>
        <taxon>Dothideomycetes</taxon>
        <taxon>Dothideomycetidae</taxon>
        <taxon>Mycosphaerellales</taxon>
        <taxon>Extremaceae</taxon>
        <taxon>Vermiconidia</taxon>
    </lineage>
</organism>
<evidence type="ECO:0000313" key="1">
    <source>
        <dbReference type="EMBL" id="KAK3691617.1"/>
    </source>
</evidence>
<accession>A0ACC3MIG0</accession>
<comment type="caution">
    <text evidence="1">The sequence shown here is derived from an EMBL/GenBank/DDBJ whole genome shotgun (WGS) entry which is preliminary data.</text>
</comment>
<evidence type="ECO:0000313" key="2">
    <source>
        <dbReference type="Proteomes" id="UP001281147"/>
    </source>
</evidence>
<keyword evidence="2" id="KW-1185">Reference proteome</keyword>
<name>A0ACC3MIG0_9PEZI</name>
<reference evidence="1" key="1">
    <citation type="submission" date="2023-07" db="EMBL/GenBank/DDBJ databases">
        <title>Black Yeasts Isolated from many extreme environments.</title>
        <authorList>
            <person name="Coleine C."/>
            <person name="Stajich J.E."/>
            <person name="Selbmann L."/>
        </authorList>
    </citation>
    <scope>NUCLEOTIDE SEQUENCE</scope>
    <source>
        <strain evidence="1">CCFEE 5714</strain>
    </source>
</reference>
<proteinExistence type="predicted"/>
<sequence length="957" mass="108406">MANNSNAEIERHFKGYARVNINNLEFHSARDLDDQNVDRLLGIFRLCGCQRDDPANAVPVVVEDQTLGDISSALSQTPIGARAVPLSGTVKLQCLHGRHRISAARRFLPASDKWWTVKVFDRALPPYARRHLQFEYINALKFHDGDIFKHHVDAEAGDEEKSAKDWLAMLSPRKQRTVHELKTFDGGKFLTALKQLLPFAGLWTDFRLGSEIYTYLESVRYTWNYILGTDVEPHRLDAATVKLFNVLMPVYSSENAETIDQGIDNFTAFPHVLDQGIRQRLKTRAIQCERIRTLDSFRADIISLETCYNPLSKLFLMKKLCPANGTTLRKACQHSFKYATKVFQIHYLDLWLQAMRDYLYLSNLPSANPKKDRGKSKKAPTLKSEAKSLELALFAVSREFETDEIDRQTANHTADIQEDIMSTDPPALTGDHDEFTMYLRCNRSSESLFAKDRRFLHRQNIFDLRAEPRKKSATSFAVLRDIIICFFGRIPTLAPGDERARLSLVIRVPPRNEEFAPVHHRRLVRPHSLHYDGSDDPPISESGPASSFPNMGVEERTDNTERLPQSHQCVEQDTSLSAIEAGMQNRAGYRDLQHRVEKRQRIPQKTKAKQPQENPARAKQNSSQKLRGTAPQTGLNLESEDKHTEEEDGGIDGVQKLVASYRHLIPQEDLSDGEMPATPHSKSVLAQLGHNDTDVGHTTQGHYLPEGVVETNEDHSGAHEQRLGEGLDLTAHDQRSYDSVQQPNDEQSLRLDVELQHAHDVQQEQNESVKISQTTSGRKQNQARPERTDNALHQIKHRTGYRGVTNRVEKRQPAAQSRGVAEQREVLPRHGDPLFCNYLSTGEAPVVSNSVLAIPQLVHDDSGIKFHSHDTEQDMQRGANQRYTNDEDDDVQTATRKAEEQMPGAENGVGEVHDDSPAGQTQRSWGDETSGGTRQQRYGQNSGRCYKRRISRIHDRA</sequence>
<protein>
    <submittedName>
        <fullName evidence="1">Uncharacterized protein</fullName>
    </submittedName>
</protein>